<evidence type="ECO:0000313" key="2">
    <source>
        <dbReference type="EMBL" id="KRM77767.1"/>
    </source>
</evidence>
<organism evidence="2 3">
    <name type="scientific">Secundilactobacillus collinoides DSM 20515 = JCM 1123</name>
    <dbReference type="NCBI Taxonomy" id="1423733"/>
    <lineage>
        <taxon>Bacteria</taxon>
        <taxon>Bacillati</taxon>
        <taxon>Bacillota</taxon>
        <taxon>Bacilli</taxon>
        <taxon>Lactobacillales</taxon>
        <taxon>Lactobacillaceae</taxon>
        <taxon>Secundilactobacillus</taxon>
    </lineage>
</organism>
<dbReference type="Proteomes" id="UP000051845">
    <property type="component" value="Unassembled WGS sequence"/>
</dbReference>
<dbReference type="AlphaFoldDB" id="A0A0R2BF60"/>
<accession>A0A0R2BF60</accession>
<name>A0A0R2BF60_SECCO</name>
<dbReference type="InterPro" id="IPR012349">
    <property type="entry name" value="Split_barrel_FMN-bd"/>
</dbReference>
<evidence type="ECO:0000313" key="3">
    <source>
        <dbReference type="Proteomes" id="UP000051845"/>
    </source>
</evidence>
<proteinExistence type="predicted"/>
<protein>
    <recommendedName>
        <fullName evidence="1">Pyridoxamine 5'-phosphate oxidase N-terminal domain-containing protein</fullName>
    </recommendedName>
</protein>
<gene>
    <name evidence="2" type="ORF">FC82_GL003143</name>
</gene>
<feature type="domain" description="Pyridoxamine 5'-phosphate oxidase N-terminal" evidence="1">
    <location>
        <begin position="20"/>
        <end position="99"/>
    </location>
</feature>
<dbReference type="Pfam" id="PF01243">
    <property type="entry name" value="PNPOx_N"/>
    <property type="match status" value="1"/>
</dbReference>
<dbReference type="PATRIC" id="fig|1423733.4.peg.3267"/>
<evidence type="ECO:0000259" key="1">
    <source>
        <dbReference type="Pfam" id="PF01243"/>
    </source>
</evidence>
<dbReference type="SUPFAM" id="SSF50475">
    <property type="entry name" value="FMN-binding split barrel"/>
    <property type="match status" value="1"/>
</dbReference>
<comment type="caution">
    <text evidence="2">The sequence shown here is derived from an EMBL/GenBank/DDBJ whole genome shotgun (WGS) entry which is preliminary data.</text>
</comment>
<dbReference type="EMBL" id="AYYR01000009">
    <property type="protein sequence ID" value="KRM77767.1"/>
    <property type="molecule type" value="Genomic_DNA"/>
</dbReference>
<dbReference type="Gene3D" id="2.30.110.10">
    <property type="entry name" value="Electron Transport, Fmn-binding Protein, Chain A"/>
    <property type="match status" value="1"/>
</dbReference>
<sequence length="159" mass="17712">MKKEALNMNHETMTAADYLKSLANDIHATVVSTVDGDNKPQSRIIDTLFPKDGKLYFTTGKTKGFYAQLQDNPNLAMTGLKGEETLSSFAITVNGKVRDAGTALMPEIFEAYPYLNSIYPTPEKKVLLRVMEVYTGTVSIYDLRETPIYQNTLPFGDES</sequence>
<dbReference type="InterPro" id="IPR011576">
    <property type="entry name" value="Pyridox_Oxase_N"/>
</dbReference>
<reference evidence="2 3" key="1">
    <citation type="journal article" date="2015" name="Genome Announc.">
        <title>Expanding the biotechnology potential of lactobacilli through comparative genomics of 213 strains and associated genera.</title>
        <authorList>
            <person name="Sun Z."/>
            <person name="Harris H.M."/>
            <person name="McCann A."/>
            <person name="Guo C."/>
            <person name="Argimon S."/>
            <person name="Zhang W."/>
            <person name="Yang X."/>
            <person name="Jeffery I.B."/>
            <person name="Cooney J.C."/>
            <person name="Kagawa T.F."/>
            <person name="Liu W."/>
            <person name="Song Y."/>
            <person name="Salvetti E."/>
            <person name="Wrobel A."/>
            <person name="Rasinkangas P."/>
            <person name="Parkhill J."/>
            <person name="Rea M.C."/>
            <person name="O'Sullivan O."/>
            <person name="Ritari J."/>
            <person name="Douillard F.P."/>
            <person name="Paul Ross R."/>
            <person name="Yang R."/>
            <person name="Briner A.E."/>
            <person name="Felis G.E."/>
            <person name="de Vos W.M."/>
            <person name="Barrangou R."/>
            <person name="Klaenhammer T.R."/>
            <person name="Caufield P.W."/>
            <person name="Cui Y."/>
            <person name="Zhang H."/>
            <person name="O'Toole P.W."/>
        </authorList>
    </citation>
    <scope>NUCLEOTIDE SEQUENCE [LARGE SCALE GENOMIC DNA]</scope>
    <source>
        <strain evidence="2 3">DSM 20515</strain>
    </source>
</reference>